<evidence type="ECO:0008006" key="3">
    <source>
        <dbReference type="Google" id="ProtNLM"/>
    </source>
</evidence>
<name>A0ABU8HAZ4_9BACI</name>
<keyword evidence="2" id="KW-1185">Reference proteome</keyword>
<evidence type="ECO:0000313" key="1">
    <source>
        <dbReference type="EMBL" id="MEI5906329.1"/>
    </source>
</evidence>
<dbReference type="RefSeq" id="WP_336585765.1">
    <property type="nucleotide sequence ID" value="NZ_JBBAXC010000003.1"/>
</dbReference>
<protein>
    <recommendedName>
        <fullName evidence="3">DUF2294 family protein</fullName>
    </recommendedName>
</protein>
<evidence type="ECO:0000313" key="2">
    <source>
        <dbReference type="Proteomes" id="UP001312865"/>
    </source>
</evidence>
<accession>A0ABU8HAZ4</accession>
<dbReference type="EMBL" id="JBBAXC010000003">
    <property type="protein sequence ID" value="MEI5906329.1"/>
    <property type="molecule type" value="Genomic_DNA"/>
</dbReference>
<gene>
    <name evidence="1" type="ORF">WAK64_04585</name>
</gene>
<sequence>MLELKNINKAMDYKKAMVTHLADLKKQFDRGEITEEEIINKEGNIVILTHTNLLEGTINLFETEEKRKTFLEFGLDDFSDELNKIPSDMMAFHVTGPIHLKDVTIRSFSNLDSSIKMSEMIIFSDQVVGVSIS</sequence>
<comment type="caution">
    <text evidence="1">The sequence shown here is derived from an EMBL/GenBank/DDBJ whole genome shotgun (WGS) entry which is preliminary data.</text>
</comment>
<proteinExistence type="predicted"/>
<reference evidence="1 2" key="1">
    <citation type="journal article" date="2018" name="J. Microbiol.">
        <title>Bacillus spongiae sp. nov., isolated from sponge of Jeju Island.</title>
        <authorList>
            <person name="Lee G.E."/>
            <person name="Im W.T."/>
            <person name="Park J.S."/>
        </authorList>
    </citation>
    <scope>NUCLEOTIDE SEQUENCE [LARGE SCALE GENOMIC DNA]</scope>
    <source>
        <strain evidence="1 2">135PIL107-10</strain>
    </source>
</reference>
<organism evidence="1 2">
    <name type="scientific">Bacillus spongiae</name>
    <dbReference type="NCBI Taxonomy" id="2683610"/>
    <lineage>
        <taxon>Bacteria</taxon>
        <taxon>Bacillati</taxon>
        <taxon>Bacillota</taxon>
        <taxon>Bacilli</taxon>
        <taxon>Bacillales</taxon>
        <taxon>Bacillaceae</taxon>
        <taxon>Bacillus</taxon>
    </lineage>
</organism>
<dbReference type="Proteomes" id="UP001312865">
    <property type="component" value="Unassembled WGS sequence"/>
</dbReference>